<dbReference type="AlphaFoldDB" id="A0A429Z5F7"/>
<dbReference type="EMBL" id="PXZH01000004">
    <property type="protein sequence ID" value="RST88904.1"/>
    <property type="molecule type" value="Genomic_DNA"/>
</dbReference>
<dbReference type="InterPro" id="IPR000719">
    <property type="entry name" value="Prot_kinase_dom"/>
</dbReference>
<gene>
    <name evidence="13" type="primary">pknB</name>
    <name evidence="13" type="ORF">C7P63_07625</name>
</gene>
<evidence type="ECO:0000256" key="2">
    <source>
        <dbReference type="ARBA" id="ARBA00022527"/>
    </source>
</evidence>
<dbReference type="SUPFAM" id="SSF56112">
    <property type="entry name" value="Protein kinase-like (PK-like)"/>
    <property type="match status" value="1"/>
</dbReference>
<dbReference type="Gene3D" id="3.30.10.20">
    <property type="match status" value="3"/>
</dbReference>
<dbReference type="CDD" id="cd06577">
    <property type="entry name" value="PASTA_pknB"/>
    <property type="match status" value="3"/>
</dbReference>
<evidence type="ECO:0000256" key="5">
    <source>
        <dbReference type="ARBA" id="ARBA00022777"/>
    </source>
</evidence>
<keyword evidence="5 13" id="KW-0418">Kinase</keyword>
<dbReference type="GO" id="GO:0004674">
    <property type="term" value="F:protein serine/threonine kinase activity"/>
    <property type="evidence" value="ECO:0007669"/>
    <property type="project" value="UniProtKB-KW"/>
</dbReference>
<feature type="compositionally biased region" description="Basic and acidic residues" evidence="10">
    <location>
        <begin position="584"/>
        <end position="604"/>
    </location>
</feature>
<evidence type="ECO:0000256" key="9">
    <source>
        <dbReference type="PROSITE-ProRule" id="PRU10141"/>
    </source>
</evidence>
<dbReference type="InterPro" id="IPR005543">
    <property type="entry name" value="PASTA_dom"/>
</dbReference>
<keyword evidence="6 9" id="KW-0067">ATP-binding</keyword>
<protein>
    <recommendedName>
        <fullName evidence="1">non-specific serine/threonine protein kinase</fullName>
        <ecNumber evidence="1">2.7.11.1</ecNumber>
    </recommendedName>
</protein>
<dbReference type="PROSITE" id="PS00108">
    <property type="entry name" value="PROTEIN_KINASE_ST"/>
    <property type="match status" value="1"/>
</dbReference>
<feature type="domain" description="Protein kinase" evidence="11">
    <location>
        <begin position="12"/>
        <end position="282"/>
    </location>
</feature>
<dbReference type="OrthoDB" id="9788659at2"/>
<evidence type="ECO:0000256" key="6">
    <source>
        <dbReference type="ARBA" id="ARBA00022840"/>
    </source>
</evidence>
<feature type="binding site" evidence="9">
    <location>
        <position position="41"/>
    </location>
    <ligand>
        <name>ATP</name>
        <dbReference type="ChEBI" id="CHEBI:30616"/>
    </ligand>
</feature>
<dbReference type="FunFam" id="3.30.200.20:FF:000035">
    <property type="entry name" value="Serine/threonine protein kinase Stk1"/>
    <property type="match status" value="1"/>
</dbReference>
<feature type="compositionally biased region" description="Basic and acidic residues" evidence="10">
    <location>
        <begin position="615"/>
        <end position="624"/>
    </location>
</feature>
<feature type="compositionally biased region" description="Basic and acidic residues" evidence="10">
    <location>
        <begin position="316"/>
        <end position="328"/>
    </location>
</feature>
<feature type="domain" description="PASTA" evidence="12">
    <location>
        <begin position="365"/>
        <end position="433"/>
    </location>
</feature>
<comment type="caution">
    <text evidence="13">The sequence shown here is derived from an EMBL/GenBank/DDBJ whole genome shotgun (WGS) entry which is preliminary data.</text>
</comment>
<evidence type="ECO:0000256" key="3">
    <source>
        <dbReference type="ARBA" id="ARBA00022679"/>
    </source>
</evidence>
<keyword evidence="2" id="KW-0723">Serine/threonine-protein kinase</keyword>
<dbReference type="Pfam" id="PF00069">
    <property type="entry name" value="Pkinase"/>
    <property type="match status" value="1"/>
</dbReference>
<evidence type="ECO:0000313" key="13">
    <source>
        <dbReference type="EMBL" id="RST88904.1"/>
    </source>
</evidence>
<dbReference type="Gene3D" id="1.10.510.10">
    <property type="entry name" value="Transferase(Phosphotransferase) domain 1"/>
    <property type="match status" value="1"/>
</dbReference>
<dbReference type="GO" id="GO:0005524">
    <property type="term" value="F:ATP binding"/>
    <property type="evidence" value="ECO:0007669"/>
    <property type="project" value="UniProtKB-UniRule"/>
</dbReference>
<comment type="catalytic activity">
    <reaction evidence="7">
        <text>L-threonyl-[protein] + ATP = O-phospho-L-threonyl-[protein] + ADP + H(+)</text>
        <dbReference type="Rhea" id="RHEA:46608"/>
        <dbReference type="Rhea" id="RHEA-COMP:11060"/>
        <dbReference type="Rhea" id="RHEA-COMP:11605"/>
        <dbReference type="ChEBI" id="CHEBI:15378"/>
        <dbReference type="ChEBI" id="CHEBI:30013"/>
        <dbReference type="ChEBI" id="CHEBI:30616"/>
        <dbReference type="ChEBI" id="CHEBI:61977"/>
        <dbReference type="ChEBI" id="CHEBI:456216"/>
        <dbReference type="EC" id="2.7.11.1"/>
    </reaction>
</comment>
<evidence type="ECO:0000313" key="14">
    <source>
        <dbReference type="Proteomes" id="UP000277864"/>
    </source>
</evidence>
<dbReference type="SMART" id="SM00740">
    <property type="entry name" value="PASTA"/>
    <property type="match status" value="3"/>
</dbReference>
<dbReference type="FunFam" id="1.10.510.10:FF:000021">
    <property type="entry name" value="Serine/threonine protein kinase"/>
    <property type="match status" value="1"/>
</dbReference>
<dbReference type="PROSITE" id="PS50011">
    <property type="entry name" value="PROTEIN_KINASE_DOM"/>
    <property type="match status" value="1"/>
</dbReference>
<evidence type="ECO:0000259" key="12">
    <source>
        <dbReference type="PROSITE" id="PS51178"/>
    </source>
</evidence>
<dbReference type="NCBIfam" id="NF033483">
    <property type="entry name" value="PknB_PASTA_kin"/>
    <property type="match status" value="1"/>
</dbReference>
<dbReference type="InterPro" id="IPR017441">
    <property type="entry name" value="Protein_kinase_ATP_BS"/>
</dbReference>
<dbReference type="InterPro" id="IPR008271">
    <property type="entry name" value="Ser/Thr_kinase_AS"/>
</dbReference>
<dbReference type="EC" id="2.7.11.1" evidence="1"/>
<evidence type="ECO:0000256" key="4">
    <source>
        <dbReference type="ARBA" id="ARBA00022741"/>
    </source>
</evidence>
<feature type="region of interest" description="Disordered" evidence="10">
    <location>
        <begin position="566"/>
        <end position="635"/>
    </location>
</feature>
<name>A0A429Z5F7_9ENTE</name>
<feature type="domain" description="PASTA" evidence="12">
    <location>
        <begin position="434"/>
        <end position="504"/>
    </location>
</feature>
<dbReference type="PROSITE" id="PS51178">
    <property type="entry name" value="PASTA"/>
    <property type="match status" value="3"/>
</dbReference>
<dbReference type="PANTHER" id="PTHR43289:SF34">
    <property type="entry name" value="SERINE_THREONINE-PROTEIN KINASE YBDM-RELATED"/>
    <property type="match status" value="1"/>
</dbReference>
<evidence type="ECO:0000256" key="8">
    <source>
        <dbReference type="ARBA" id="ARBA00048679"/>
    </source>
</evidence>
<organism evidence="13 14">
    <name type="scientific">Vagococcus humatus</name>
    <dbReference type="NCBI Taxonomy" id="1889241"/>
    <lineage>
        <taxon>Bacteria</taxon>
        <taxon>Bacillati</taxon>
        <taxon>Bacillota</taxon>
        <taxon>Bacilli</taxon>
        <taxon>Lactobacillales</taxon>
        <taxon>Enterococcaceae</taxon>
        <taxon>Vagococcus</taxon>
    </lineage>
</organism>
<dbReference type="SMART" id="SM00220">
    <property type="entry name" value="S_TKc"/>
    <property type="match status" value="1"/>
</dbReference>
<evidence type="ECO:0000259" key="11">
    <source>
        <dbReference type="PROSITE" id="PS50011"/>
    </source>
</evidence>
<dbReference type="RefSeq" id="WP_125943581.1">
    <property type="nucleotide sequence ID" value="NZ_PXZH01000004.1"/>
</dbReference>
<dbReference type="Gene3D" id="3.30.200.20">
    <property type="entry name" value="Phosphorylase Kinase, domain 1"/>
    <property type="match status" value="1"/>
</dbReference>
<dbReference type="Proteomes" id="UP000277864">
    <property type="component" value="Unassembled WGS sequence"/>
</dbReference>
<dbReference type="PANTHER" id="PTHR43289">
    <property type="entry name" value="MITOGEN-ACTIVATED PROTEIN KINASE KINASE KINASE 20-RELATED"/>
    <property type="match status" value="1"/>
</dbReference>
<proteinExistence type="predicted"/>
<keyword evidence="3" id="KW-0808">Transferase</keyword>
<evidence type="ECO:0000256" key="1">
    <source>
        <dbReference type="ARBA" id="ARBA00012513"/>
    </source>
</evidence>
<keyword evidence="4 9" id="KW-0547">Nucleotide-binding</keyword>
<feature type="region of interest" description="Disordered" evidence="10">
    <location>
        <begin position="309"/>
        <end position="343"/>
    </location>
</feature>
<dbReference type="Pfam" id="PF03793">
    <property type="entry name" value="PASTA"/>
    <property type="match status" value="3"/>
</dbReference>
<dbReference type="PROSITE" id="PS00107">
    <property type="entry name" value="PROTEIN_KINASE_ATP"/>
    <property type="match status" value="1"/>
</dbReference>
<feature type="domain" description="PASTA" evidence="12">
    <location>
        <begin position="505"/>
        <end position="571"/>
    </location>
</feature>
<sequence length="635" mass="70334">MIEIGSLINERYKIIGNIGSGGMANVFLAHDLILDRDVAVKVLRFDFQDDQAAIRRFQREALASSELVHPNIVSVYDVGEENGMQYLVMEYVKGTDLKKFIKHHVPIPHEQVVTIMRQILSAISLAHQHRIIHRDLKPQNILMDEYGNVKIADFGIAIALSETSLTQTNTLLGSVHYLSPEQARGSMATKQSDIYALGIILYELLTGGVPFEGESAVSIALKHFQNEIPSVTQVDPSIPQALENVVLKATAKEPMDRYRSAEEMSEDISTALSPARYGEPLFTPQTMLAETKILEPISNSDVGEMDEYLSQQTEEPLTKSADRPKEDQPTPSEEPETPPKKSPWKKVLVGALLGALAIVLFLIFAPKRVVVPDVSGLTTEAAIEELQSKKLIVKDDVKEVPSDRIEKGKVVKTDPEANHRTKEKAEVTLYVSTGSNKIVMKDYTEYKYTDAVNQLLSQGFKRRNITKREKNSEDIPEGAVISQSIHPGEEIDPESATVELVVSKGVKTVKLRNLMNYRKPDVQSYFEKHGLILVESYEFSDNVAEGLVLAQSPGPDVEVEAGSQITVTFSKGPKPVQPEPPTEEPDKPEETKEPEESSTDKESTDTSTSETTPPKPEESSKPEENTPALENNSNP</sequence>
<accession>A0A429Z5F7</accession>
<keyword evidence="14" id="KW-1185">Reference proteome</keyword>
<dbReference type="CDD" id="cd14014">
    <property type="entry name" value="STKc_PknB_like"/>
    <property type="match status" value="1"/>
</dbReference>
<comment type="catalytic activity">
    <reaction evidence="8">
        <text>L-seryl-[protein] + ATP = O-phospho-L-seryl-[protein] + ADP + H(+)</text>
        <dbReference type="Rhea" id="RHEA:17989"/>
        <dbReference type="Rhea" id="RHEA-COMP:9863"/>
        <dbReference type="Rhea" id="RHEA-COMP:11604"/>
        <dbReference type="ChEBI" id="CHEBI:15378"/>
        <dbReference type="ChEBI" id="CHEBI:29999"/>
        <dbReference type="ChEBI" id="CHEBI:30616"/>
        <dbReference type="ChEBI" id="CHEBI:83421"/>
        <dbReference type="ChEBI" id="CHEBI:456216"/>
        <dbReference type="EC" id="2.7.11.1"/>
    </reaction>
</comment>
<dbReference type="InterPro" id="IPR011009">
    <property type="entry name" value="Kinase-like_dom_sf"/>
</dbReference>
<reference evidence="13 14" key="1">
    <citation type="submission" date="2018-03" db="EMBL/GenBank/DDBJ databases">
        <authorList>
            <person name="Gulvik C.A."/>
        </authorList>
    </citation>
    <scope>NUCLEOTIDE SEQUENCE [LARGE SCALE GENOMIC DNA]</scope>
    <source>
        <strain evidence="13 14">JCM 31581</strain>
    </source>
</reference>
<evidence type="ECO:0000256" key="10">
    <source>
        <dbReference type="SAM" id="MobiDB-lite"/>
    </source>
</evidence>
<evidence type="ECO:0000256" key="7">
    <source>
        <dbReference type="ARBA" id="ARBA00047899"/>
    </source>
</evidence>